<dbReference type="Proteomes" id="UP000248333">
    <property type="component" value="Unassembled WGS sequence"/>
</dbReference>
<protein>
    <submittedName>
        <fullName evidence="2">Uncharacterized protein</fullName>
    </submittedName>
</protein>
<dbReference type="OrthoDB" id="3387281at2"/>
<sequence>MTSGTATLIGCGALFLGGPVGLILVANLIRQRDFGQRSLRLLVVGGIVASGAIILCAAPAFHRLFPPPHDPVFASGRGLDLRGIWFWLAAWAGGALTFALALAYGVDLGRLRRSRQSERQTNAPG</sequence>
<keyword evidence="1" id="KW-1133">Transmembrane helix</keyword>
<dbReference type="EMBL" id="PYBV01000010">
    <property type="protein sequence ID" value="PYC72991.1"/>
    <property type="molecule type" value="Genomic_DNA"/>
</dbReference>
<keyword evidence="1" id="KW-0812">Transmembrane</keyword>
<gene>
    <name evidence="2" type="ORF">C7C45_07790</name>
</gene>
<dbReference type="AlphaFoldDB" id="A0A318NRF1"/>
<dbReference type="RefSeq" id="WP_110562966.1">
    <property type="nucleotide sequence ID" value="NZ_PYBV01000010.1"/>
</dbReference>
<evidence type="ECO:0000313" key="2">
    <source>
        <dbReference type="EMBL" id="PYC72991.1"/>
    </source>
</evidence>
<reference evidence="2 3" key="1">
    <citation type="submission" date="2018-03" db="EMBL/GenBank/DDBJ databases">
        <title>Bioinformatic expansion and discovery of thiopeptide antibiotics.</title>
        <authorList>
            <person name="Schwalen C.J."/>
            <person name="Hudson G.A."/>
            <person name="Mitchell D.A."/>
        </authorList>
    </citation>
    <scope>NUCLEOTIDE SEQUENCE [LARGE SCALE GENOMIC DNA]</scope>
    <source>
        <strain evidence="2 3">NRRL 8041</strain>
    </source>
</reference>
<organism evidence="2 3">
    <name type="scientific">Micromonospora arborensis</name>
    <dbReference type="NCBI Taxonomy" id="2116518"/>
    <lineage>
        <taxon>Bacteria</taxon>
        <taxon>Bacillati</taxon>
        <taxon>Actinomycetota</taxon>
        <taxon>Actinomycetes</taxon>
        <taxon>Micromonosporales</taxon>
        <taxon>Micromonosporaceae</taxon>
        <taxon>Micromonospora</taxon>
    </lineage>
</organism>
<evidence type="ECO:0000313" key="3">
    <source>
        <dbReference type="Proteomes" id="UP000248333"/>
    </source>
</evidence>
<proteinExistence type="predicted"/>
<feature type="transmembrane region" description="Helical" evidence="1">
    <location>
        <begin position="84"/>
        <end position="106"/>
    </location>
</feature>
<feature type="transmembrane region" description="Helical" evidence="1">
    <location>
        <begin position="6"/>
        <end position="29"/>
    </location>
</feature>
<accession>A0A318NRF1</accession>
<comment type="caution">
    <text evidence="2">The sequence shown here is derived from an EMBL/GenBank/DDBJ whole genome shotgun (WGS) entry which is preliminary data.</text>
</comment>
<keyword evidence="1" id="KW-0472">Membrane</keyword>
<keyword evidence="3" id="KW-1185">Reference proteome</keyword>
<name>A0A318NRF1_9ACTN</name>
<evidence type="ECO:0000256" key="1">
    <source>
        <dbReference type="SAM" id="Phobius"/>
    </source>
</evidence>
<feature type="transmembrane region" description="Helical" evidence="1">
    <location>
        <begin position="41"/>
        <end position="64"/>
    </location>
</feature>